<dbReference type="AlphaFoldDB" id="S8DRI1"/>
<keyword evidence="2" id="KW-1185">Reference proteome</keyword>
<proteinExistence type="predicted"/>
<evidence type="ECO:0000313" key="2">
    <source>
        <dbReference type="Proteomes" id="UP000015241"/>
    </source>
</evidence>
<accession>S8DRI1</accession>
<organism evidence="1 2">
    <name type="scientific">Fomitopsis schrenkii</name>
    <name type="common">Brown rot fungus</name>
    <dbReference type="NCBI Taxonomy" id="2126942"/>
    <lineage>
        <taxon>Eukaryota</taxon>
        <taxon>Fungi</taxon>
        <taxon>Dikarya</taxon>
        <taxon>Basidiomycota</taxon>
        <taxon>Agaricomycotina</taxon>
        <taxon>Agaricomycetes</taxon>
        <taxon>Polyporales</taxon>
        <taxon>Fomitopsis</taxon>
    </lineage>
</organism>
<dbReference type="InParanoid" id="S8DRI1"/>
<gene>
    <name evidence="1" type="ORF">FOMPIDRAFT_1099205</name>
</gene>
<evidence type="ECO:0008006" key="3">
    <source>
        <dbReference type="Google" id="ProtNLM"/>
    </source>
</evidence>
<dbReference type="STRING" id="743788.S8DRI1"/>
<feature type="non-terminal residue" evidence="1">
    <location>
        <position position="1"/>
    </location>
</feature>
<feature type="non-terminal residue" evidence="1">
    <location>
        <position position="79"/>
    </location>
</feature>
<reference evidence="1 2" key="1">
    <citation type="journal article" date="2012" name="Science">
        <title>The Paleozoic origin of enzymatic lignin decomposition reconstructed from 31 fungal genomes.</title>
        <authorList>
            <person name="Floudas D."/>
            <person name="Binder M."/>
            <person name="Riley R."/>
            <person name="Barry K."/>
            <person name="Blanchette R.A."/>
            <person name="Henrissat B."/>
            <person name="Martinez A.T."/>
            <person name="Otillar R."/>
            <person name="Spatafora J.W."/>
            <person name="Yadav J.S."/>
            <person name="Aerts A."/>
            <person name="Benoit I."/>
            <person name="Boyd A."/>
            <person name="Carlson A."/>
            <person name="Copeland A."/>
            <person name="Coutinho P.M."/>
            <person name="de Vries R.P."/>
            <person name="Ferreira P."/>
            <person name="Findley K."/>
            <person name="Foster B."/>
            <person name="Gaskell J."/>
            <person name="Glotzer D."/>
            <person name="Gorecki P."/>
            <person name="Heitman J."/>
            <person name="Hesse C."/>
            <person name="Hori C."/>
            <person name="Igarashi K."/>
            <person name="Jurgens J.A."/>
            <person name="Kallen N."/>
            <person name="Kersten P."/>
            <person name="Kohler A."/>
            <person name="Kuees U."/>
            <person name="Kumar T.K.A."/>
            <person name="Kuo A."/>
            <person name="LaButti K."/>
            <person name="Larrondo L.F."/>
            <person name="Lindquist E."/>
            <person name="Ling A."/>
            <person name="Lombard V."/>
            <person name="Lucas S."/>
            <person name="Lundell T."/>
            <person name="Martin R."/>
            <person name="McLaughlin D.J."/>
            <person name="Morgenstern I."/>
            <person name="Morin E."/>
            <person name="Murat C."/>
            <person name="Nagy L.G."/>
            <person name="Nolan M."/>
            <person name="Ohm R.A."/>
            <person name="Patyshakuliyeva A."/>
            <person name="Rokas A."/>
            <person name="Ruiz-Duenas F.J."/>
            <person name="Sabat G."/>
            <person name="Salamov A."/>
            <person name="Samejima M."/>
            <person name="Schmutz J."/>
            <person name="Slot J.C."/>
            <person name="St John F."/>
            <person name="Stenlid J."/>
            <person name="Sun H."/>
            <person name="Sun S."/>
            <person name="Syed K."/>
            <person name="Tsang A."/>
            <person name="Wiebenga A."/>
            <person name="Young D."/>
            <person name="Pisabarro A."/>
            <person name="Eastwood D.C."/>
            <person name="Martin F."/>
            <person name="Cullen D."/>
            <person name="Grigoriev I.V."/>
            <person name="Hibbett D.S."/>
        </authorList>
    </citation>
    <scope>NUCLEOTIDE SEQUENCE</scope>
    <source>
        <strain evidence="2">FP-58527</strain>
    </source>
</reference>
<dbReference type="HOGENOM" id="CLU_165851_0_0_1"/>
<dbReference type="EMBL" id="KE504256">
    <property type="protein sequence ID" value="EPS93788.1"/>
    <property type="molecule type" value="Genomic_DNA"/>
</dbReference>
<dbReference type="Proteomes" id="UP000015241">
    <property type="component" value="Unassembled WGS sequence"/>
</dbReference>
<sequence>QPKLEIYGLFRALRALRLYLVGIRNLVIEVDARYIKGMLQNPDVAPSASINRWIVSILMFHFTLVHIPGTMHGPDGLSR</sequence>
<name>S8DRI1_FOMSC</name>
<evidence type="ECO:0000313" key="1">
    <source>
        <dbReference type="EMBL" id="EPS93788.1"/>
    </source>
</evidence>
<protein>
    <recommendedName>
        <fullName evidence="3">Reverse transcriptase RNase H-like domain-containing protein</fullName>
    </recommendedName>
</protein>
<dbReference type="OrthoDB" id="3037028at2759"/>